<reference evidence="2" key="1">
    <citation type="submission" date="2017-07" db="EMBL/GenBank/DDBJ databases">
        <title>Taro Niue Genome Assembly and Annotation.</title>
        <authorList>
            <person name="Atibalentja N."/>
            <person name="Keating K."/>
            <person name="Fields C.J."/>
        </authorList>
    </citation>
    <scope>NUCLEOTIDE SEQUENCE</scope>
    <source>
        <strain evidence="2">Niue_2</strain>
        <tissue evidence="2">Leaf</tissue>
    </source>
</reference>
<evidence type="ECO:0000313" key="2">
    <source>
        <dbReference type="EMBL" id="MQM09358.1"/>
    </source>
</evidence>
<dbReference type="EMBL" id="NMUH01004355">
    <property type="protein sequence ID" value="MQM09358.1"/>
    <property type="molecule type" value="Genomic_DNA"/>
</dbReference>
<evidence type="ECO:0000313" key="3">
    <source>
        <dbReference type="Proteomes" id="UP000652761"/>
    </source>
</evidence>
<sequence length="133" mass="14387">MQSHNRMTGARHSCPVPSDSTGSSSLPEKGQDDRVSTLDQVVSTPCSKHKTKSCKTGQVVSTLVQVVSTQCIKYKAKRSSSVDTSPGSVDTRASSQNTFWPSWDSMSTLAHVVSTLEAFPEPLLGWFGTVCRH</sequence>
<name>A0A843WS77_COLES</name>
<keyword evidence="3" id="KW-1185">Reference proteome</keyword>
<proteinExistence type="predicted"/>
<organism evidence="2 3">
    <name type="scientific">Colocasia esculenta</name>
    <name type="common">Wild taro</name>
    <name type="synonym">Arum esculentum</name>
    <dbReference type="NCBI Taxonomy" id="4460"/>
    <lineage>
        <taxon>Eukaryota</taxon>
        <taxon>Viridiplantae</taxon>
        <taxon>Streptophyta</taxon>
        <taxon>Embryophyta</taxon>
        <taxon>Tracheophyta</taxon>
        <taxon>Spermatophyta</taxon>
        <taxon>Magnoliopsida</taxon>
        <taxon>Liliopsida</taxon>
        <taxon>Araceae</taxon>
        <taxon>Aroideae</taxon>
        <taxon>Colocasieae</taxon>
        <taxon>Colocasia</taxon>
    </lineage>
</organism>
<gene>
    <name evidence="2" type="ORF">Taro_042228</name>
</gene>
<accession>A0A843WS77</accession>
<dbReference type="AlphaFoldDB" id="A0A843WS77"/>
<evidence type="ECO:0000256" key="1">
    <source>
        <dbReference type="SAM" id="MobiDB-lite"/>
    </source>
</evidence>
<dbReference type="Proteomes" id="UP000652761">
    <property type="component" value="Unassembled WGS sequence"/>
</dbReference>
<comment type="caution">
    <text evidence="2">The sequence shown here is derived from an EMBL/GenBank/DDBJ whole genome shotgun (WGS) entry which is preliminary data.</text>
</comment>
<feature type="region of interest" description="Disordered" evidence="1">
    <location>
        <begin position="1"/>
        <end position="42"/>
    </location>
</feature>
<protein>
    <submittedName>
        <fullName evidence="2">Uncharacterized protein</fullName>
    </submittedName>
</protein>